<dbReference type="GO" id="GO:0016706">
    <property type="term" value="F:2-oxoglutarate-dependent dioxygenase activity"/>
    <property type="evidence" value="ECO:0007669"/>
    <property type="project" value="UniProtKB-ARBA"/>
</dbReference>
<gene>
    <name evidence="1" type="ORF">GLE_1669</name>
</gene>
<protein>
    <recommendedName>
        <fullName evidence="3">Phytanoyl-CoA dioxygenase</fullName>
    </recommendedName>
</protein>
<name>A0A0S2DEU3_LYSEN</name>
<dbReference type="InterPro" id="IPR008775">
    <property type="entry name" value="Phytyl_CoA_dOase-like"/>
</dbReference>
<evidence type="ECO:0000313" key="1">
    <source>
        <dbReference type="EMBL" id="ALN57026.1"/>
    </source>
</evidence>
<dbReference type="EMBL" id="CP013140">
    <property type="protein sequence ID" value="ALN57026.1"/>
    <property type="molecule type" value="Genomic_DNA"/>
</dbReference>
<dbReference type="Proteomes" id="UP000061569">
    <property type="component" value="Chromosome"/>
</dbReference>
<dbReference type="Gene3D" id="2.60.120.620">
    <property type="entry name" value="q2cbj1_9rhob like domain"/>
    <property type="match status" value="1"/>
</dbReference>
<dbReference type="STRING" id="69.GLE_1669"/>
<dbReference type="AlphaFoldDB" id="A0A0S2DEU3"/>
<dbReference type="OrthoDB" id="9791262at2"/>
<dbReference type="KEGG" id="lez:GLE_1669"/>
<proteinExistence type="predicted"/>
<accession>A0A0S2DEU3</accession>
<sequence>MPTADLHDSLQRRGFAHWPGALAPEQVAAVAAQPLLAEAADTDAGDRELLREPWCGALAARLRERLAAAGVLAPDAVAVQCTLFRKSALRNWKVTLHQDLSIPVAAAVADPRLGAWSRKQGRPFVQPPAELLQRLLAVRLHLDDCGAGDGPLRVVAGSHRHGRLDAAAAQALRAAEGETECTADRGDLLIMRPLLLHASSKATRPEGRRRVLHFLFGPREPGYSLHWSIAL</sequence>
<reference evidence="1 2" key="1">
    <citation type="submission" date="2015-11" db="EMBL/GenBank/DDBJ databases">
        <title>Genome sequences of Lysobacter enzymogenes strain C3 and Lysobacter antibioticus ATCC 29479.</title>
        <authorList>
            <person name="Kobayashi D.Y."/>
        </authorList>
    </citation>
    <scope>NUCLEOTIDE SEQUENCE [LARGE SCALE GENOMIC DNA]</scope>
    <source>
        <strain evidence="1 2">C3</strain>
    </source>
</reference>
<dbReference type="PATRIC" id="fig|69.6.peg.1648"/>
<evidence type="ECO:0008006" key="3">
    <source>
        <dbReference type="Google" id="ProtNLM"/>
    </source>
</evidence>
<dbReference type="SUPFAM" id="SSF51197">
    <property type="entry name" value="Clavaminate synthase-like"/>
    <property type="match status" value="1"/>
</dbReference>
<organism evidence="1 2">
    <name type="scientific">Lysobacter enzymogenes</name>
    <dbReference type="NCBI Taxonomy" id="69"/>
    <lineage>
        <taxon>Bacteria</taxon>
        <taxon>Pseudomonadati</taxon>
        <taxon>Pseudomonadota</taxon>
        <taxon>Gammaproteobacteria</taxon>
        <taxon>Lysobacterales</taxon>
        <taxon>Lysobacteraceae</taxon>
        <taxon>Lysobacter</taxon>
    </lineage>
</organism>
<evidence type="ECO:0000313" key="2">
    <source>
        <dbReference type="Proteomes" id="UP000061569"/>
    </source>
</evidence>
<dbReference type="Pfam" id="PF05721">
    <property type="entry name" value="PhyH"/>
    <property type="match status" value="1"/>
</dbReference>